<evidence type="ECO:0000313" key="2">
    <source>
        <dbReference type="EMBL" id="MQM09752.1"/>
    </source>
</evidence>
<dbReference type="OrthoDB" id="1002078at2759"/>
<dbReference type="AlphaFoldDB" id="A0A843WHD0"/>
<feature type="region of interest" description="Disordered" evidence="1">
    <location>
        <begin position="383"/>
        <end position="424"/>
    </location>
</feature>
<protein>
    <submittedName>
        <fullName evidence="2">Uncharacterized protein</fullName>
    </submittedName>
</protein>
<keyword evidence="3" id="KW-1185">Reference proteome</keyword>
<dbReference type="Proteomes" id="UP000652761">
    <property type="component" value="Unassembled WGS sequence"/>
</dbReference>
<reference evidence="2" key="1">
    <citation type="submission" date="2017-07" db="EMBL/GenBank/DDBJ databases">
        <title>Taro Niue Genome Assembly and Annotation.</title>
        <authorList>
            <person name="Atibalentja N."/>
            <person name="Keating K."/>
            <person name="Fields C.J."/>
        </authorList>
    </citation>
    <scope>NUCLEOTIDE SEQUENCE</scope>
    <source>
        <strain evidence="2">Niue_2</strain>
        <tissue evidence="2">Leaf</tissue>
    </source>
</reference>
<accession>A0A843WHD0</accession>
<dbReference type="PANTHER" id="PTHR31286">
    <property type="entry name" value="GLYCINE-RICH CELL WALL STRUCTURAL PROTEIN 1.8-LIKE"/>
    <property type="match status" value="1"/>
</dbReference>
<proteinExistence type="predicted"/>
<comment type="caution">
    <text evidence="2">The sequence shown here is derived from an EMBL/GenBank/DDBJ whole genome shotgun (WGS) entry which is preliminary data.</text>
</comment>
<gene>
    <name evidence="2" type="ORF">Taro_042629</name>
</gene>
<name>A0A843WHD0_COLES</name>
<organism evidence="2 3">
    <name type="scientific">Colocasia esculenta</name>
    <name type="common">Wild taro</name>
    <name type="synonym">Arum esculentum</name>
    <dbReference type="NCBI Taxonomy" id="4460"/>
    <lineage>
        <taxon>Eukaryota</taxon>
        <taxon>Viridiplantae</taxon>
        <taxon>Streptophyta</taxon>
        <taxon>Embryophyta</taxon>
        <taxon>Tracheophyta</taxon>
        <taxon>Spermatophyta</taxon>
        <taxon>Magnoliopsida</taxon>
        <taxon>Liliopsida</taxon>
        <taxon>Araceae</taxon>
        <taxon>Aroideae</taxon>
        <taxon>Colocasieae</taxon>
        <taxon>Colocasia</taxon>
    </lineage>
</organism>
<dbReference type="PANTHER" id="PTHR31286:SF180">
    <property type="entry name" value="OS10G0362600 PROTEIN"/>
    <property type="match status" value="1"/>
</dbReference>
<dbReference type="EMBL" id="NMUH01004463">
    <property type="protein sequence ID" value="MQM09752.1"/>
    <property type="molecule type" value="Genomic_DNA"/>
</dbReference>
<dbReference type="InterPro" id="IPR040256">
    <property type="entry name" value="At4g02000-like"/>
</dbReference>
<evidence type="ECO:0000256" key="1">
    <source>
        <dbReference type="SAM" id="MobiDB-lite"/>
    </source>
</evidence>
<evidence type="ECO:0000313" key="3">
    <source>
        <dbReference type="Proteomes" id="UP000652761"/>
    </source>
</evidence>
<feature type="compositionally biased region" description="Polar residues" evidence="1">
    <location>
        <begin position="383"/>
        <end position="395"/>
    </location>
</feature>
<sequence>MDSLTAHRKRLHFARVCVLVDVEAEFPSKVDILNEDGSFDTILVECEWKHVLCTECNSFGHGMGECRAEIKTQKKVWRVKVQNTSSDELPGALELHGSEKNESSTLLNSKYDDSMQLCRKEGYNGGKSMNNSNAISVQSHCEENVETTIGINAQRKEDIAISHDAGSCIIEESVNVSISPFILSSGITFVGLRKREDLVSEDLLLGMLLHYLCNCGDFFPIRILCGISGLDIHSRPKETVLHEGQRLLRRFRSNDAGRSVACATFGVALWWIWKERAIPEGTTVANGNAIANKDSITYPPLASVNPVSTVTCIDTMNDIRDLASNFISVGATPGSSTISSSDQTSGSTVAGKLAVSLNLDSYHTDQVMKFSKLFTSGSLHSLQGSSEMGNSNSHSPWEVTAPSPCNPLKISAKDPSIQQPSFNSVKPVPTVASSIMEANSSISVKPIDPMVTNGSIPIAKSVAQLPLIAGQQASQGLNQIPSNAATFDTRFDTSKLKDVDRVNKLDRAKSWSRSLPSKQ</sequence>